<evidence type="ECO:0000256" key="5">
    <source>
        <dbReference type="ARBA" id="ARBA00022824"/>
    </source>
</evidence>
<comment type="similarity">
    <text evidence="2">Belongs to the EMC6 family.</text>
</comment>
<dbReference type="PANTHER" id="PTHR20994:SF0">
    <property type="entry name" value="ER MEMBRANE PROTEIN COMPLEX SUBUNIT 6"/>
    <property type="match status" value="1"/>
</dbReference>
<evidence type="ECO:0000256" key="8">
    <source>
        <dbReference type="SAM" id="Phobius"/>
    </source>
</evidence>
<name>A0A165J8U9_XYLHT</name>
<dbReference type="GO" id="GO:0000045">
    <property type="term" value="P:autophagosome assembly"/>
    <property type="evidence" value="ECO:0007669"/>
    <property type="project" value="TreeGrafter"/>
</dbReference>
<sequence length="109" mass="12145">MIDEKDLAIHPLVPESIQHNNLTLSQLRNLSASLFGVAAGILGLESYPGFIFYLVGTLLVSALVYLFPAKREPKRYFQGGLWELIEKDVLNGLMSFVLTWTLFFGLVSA</sequence>
<evidence type="ECO:0000256" key="6">
    <source>
        <dbReference type="ARBA" id="ARBA00022989"/>
    </source>
</evidence>
<gene>
    <name evidence="9" type="ORF">L228DRAFT_215946</name>
</gene>
<evidence type="ECO:0000256" key="1">
    <source>
        <dbReference type="ARBA" id="ARBA00004477"/>
    </source>
</evidence>
<evidence type="ECO:0000313" key="9">
    <source>
        <dbReference type="EMBL" id="KZF25907.1"/>
    </source>
</evidence>
<feature type="transmembrane region" description="Helical" evidence="8">
    <location>
        <begin position="50"/>
        <end position="68"/>
    </location>
</feature>
<keyword evidence="5" id="KW-0256">Endoplasmic reticulum</keyword>
<organism evidence="9 10">
    <name type="scientific">Xylona heveae (strain CBS 132557 / TC161)</name>
    <dbReference type="NCBI Taxonomy" id="1328760"/>
    <lineage>
        <taxon>Eukaryota</taxon>
        <taxon>Fungi</taxon>
        <taxon>Dikarya</taxon>
        <taxon>Ascomycota</taxon>
        <taxon>Pezizomycotina</taxon>
        <taxon>Xylonomycetes</taxon>
        <taxon>Xylonales</taxon>
        <taxon>Xylonaceae</taxon>
        <taxon>Xylona</taxon>
    </lineage>
</organism>
<dbReference type="AlphaFoldDB" id="A0A165J8U9"/>
<dbReference type="STRING" id="1328760.A0A165J8U9"/>
<dbReference type="GeneID" id="28895239"/>
<keyword evidence="7 8" id="KW-0472">Membrane</keyword>
<dbReference type="PANTHER" id="PTHR20994">
    <property type="entry name" value="ER MEMBRANE PROTEIN COMPLEX SUBUNIT 6"/>
    <property type="match status" value="1"/>
</dbReference>
<dbReference type="Pfam" id="PF07019">
    <property type="entry name" value="EMC6"/>
    <property type="match status" value="1"/>
</dbReference>
<protein>
    <recommendedName>
        <fullName evidence="3">ER membrane protein complex subunit 6</fullName>
    </recommendedName>
</protein>
<dbReference type="InterPro" id="IPR008504">
    <property type="entry name" value="Emc6"/>
</dbReference>
<proteinExistence type="inferred from homology"/>
<dbReference type="GO" id="GO:0034975">
    <property type="term" value="P:protein folding in endoplasmic reticulum"/>
    <property type="evidence" value="ECO:0007669"/>
    <property type="project" value="TreeGrafter"/>
</dbReference>
<dbReference type="OrthoDB" id="16510at2759"/>
<keyword evidence="4 8" id="KW-0812">Transmembrane</keyword>
<dbReference type="RefSeq" id="XP_018191462.1">
    <property type="nucleotide sequence ID" value="XM_018330102.1"/>
</dbReference>
<dbReference type="FunCoup" id="A0A165J8U9">
    <property type="interactions" value="21"/>
</dbReference>
<dbReference type="InterPro" id="IPR029008">
    <property type="entry name" value="EMC6-like"/>
</dbReference>
<comment type="subcellular location">
    <subcellularLocation>
        <location evidence="1">Endoplasmic reticulum membrane</location>
        <topology evidence="1">Multi-pass membrane protein</topology>
    </subcellularLocation>
</comment>
<evidence type="ECO:0000256" key="3">
    <source>
        <dbReference type="ARBA" id="ARBA00020827"/>
    </source>
</evidence>
<reference evidence="9 10" key="1">
    <citation type="journal article" date="2016" name="Fungal Biol.">
        <title>The genome of Xylona heveae provides a window into fungal endophytism.</title>
        <authorList>
            <person name="Gazis R."/>
            <person name="Kuo A."/>
            <person name="Riley R."/>
            <person name="LaButti K."/>
            <person name="Lipzen A."/>
            <person name="Lin J."/>
            <person name="Amirebrahimi M."/>
            <person name="Hesse C.N."/>
            <person name="Spatafora J.W."/>
            <person name="Henrissat B."/>
            <person name="Hainaut M."/>
            <person name="Grigoriev I.V."/>
            <person name="Hibbett D.S."/>
        </authorList>
    </citation>
    <scope>NUCLEOTIDE SEQUENCE [LARGE SCALE GENOMIC DNA]</scope>
    <source>
        <strain evidence="9 10">TC161</strain>
    </source>
</reference>
<feature type="transmembrane region" description="Helical" evidence="8">
    <location>
        <begin position="89"/>
        <end position="107"/>
    </location>
</feature>
<evidence type="ECO:0000256" key="4">
    <source>
        <dbReference type="ARBA" id="ARBA00022692"/>
    </source>
</evidence>
<dbReference type="EMBL" id="KV407454">
    <property type="protein sequence ID" value="KZF25907.1"/>
    <property type="molecule type" value="Genomic_DNA"/>
</dbReference>
<dbReference type="InParanoid" id="A0A165J8U9"/>
<dbReference type="OMA" id="YPGFLFY"/>
<accession>A0A165J8U9</accession>
<evidence type="ECO:0000256" key="7">
    <source>
        <dbReference type="ARBA" id="ARBA00023136"/>
    </source>
</evidence>
<keyword evidence="10" id="KW-1185">Reference proteome</keyword>
<evidence type="ECO:0000256" key="2">
    <source>
        <dbReference type="ARBA" id="ARBA00009436"/>
    </source>
</evidence>
<keyword evidence="6 8" id="KW-1133">Transmembrane helix</keyword>
<evidence type="ECO:0000313" key="10">
    <source>
        <dbReference type="Proteomes" id="UP000076632"/>
    </source>
</evidence>
<dbReference type="GO" id="GO:0072546">
    <property type="term" value="C:EMC complex"/>
    <property type="evidence" value="ECO:0007669"/>
    <property type="project" value="InterPro"/>
</dbReference>
<dbReference type="Proteomes" id="UP000076632">
    <property type="component" value="Unassembled WGS sequence"/>
</dbReference>